<dbReference type="PANTHER" id="PTHR30606:SF9">
    <property type="entry name" value="LIPID A BIOSYNTHESIS LAUROYLTRANSFERASE"/>
    <property type="match status" value="1"/>
</dbReference>
<reference evidence="7" key="1">
    <citation type="submission" date="2022-11" db="EMBL/GenBank/DDBJ databases">
        <title>Methylomonas rapida sp. nov., Carotenoid-Producing Obligate Methanotrophs with High Growth Characteristics and Biotechnological Potential.</title>
        <authorList>
            <person name="Tikhonova E.N."/>
            <person name="Suleimanov R.Z."/>
            <person name="Miroshnikov K."/>
            <person name="Oshkin I.Y."/>
            <person name="Belova S.E."/>
            <person name="Danilova O.V."/>
            <person name="Ashikhmin A."/>
            <person name="Konopkin A."/>
            <person name="But S.Y."/>
            <person name="Khmelenina V.N."/>
            <person name="Kuznetsov N."/>
            <person name="Pimenov N.V."/>
            <person name="Dedysh S.N."/>
        </authorList>
    </citation>
    <scope>NUCLEOTIDE SEQUENCE</scope>
    <source>
        <strain evidence="7">MP1</strain>
    </source>
</reference>
<keyword evidence="6 7" id="KW-0012">Acyltransferase</keyword>
<keyword evidence="8" id="KW-1185">Reference proteome</keyword>
<name>A0ABY7GPI9_9GAMM</name>
<dbReference type="RefSeq" id="WP_255187323.1">
    <property type="nucleotide sequence ID" value="NZ_CP113517.1"/>
</dbReference>
<evidence type="ECO:0000256" key="1">
    <source>
        <dbReference type="ARBA" id="ARBA00004533"/>
    </source>
</evidence>
<dbReference type="Proteomes" id="UP001162780">
    <property type="component" value="Chromosome"/>
</dbReference>
<gene>
    <name evidence="7" type="ORF">NM686_007850</name>
</gene>
<dbReference type="PANTHER" id="PTHR30606">
    <property type="entry name" value="LIPID A BIOSYNTHESIS LAUROYL ACYLTRANSFERASE"/>
    <property type="match status" value="1"/>
</dbReference>
<evidence type="ECO:0000313" key="7">
    <source>
        <dbReference type="EMBL" id="WAR46419.1"/>
    </source>
</evidence>
<keyword evidence="5" id="KW-0472">Membrane</keyword>
<accession>A0ABY7GPI9</accession>
<proteinExistence type="predicted"/>
<dbReference type="PIRSF" id="PIRSF028561">
    <property type="entry name" value="Ac_Trasf"/>
    <property type="match status" value="1"/>
</dbReference>
<evidence type="ECO:0000256" key="2">
    <source>
        <dbReference type="ARBA" id="ARBA00022475"/>
    </source>
</evidence>
<comment type="subcellular location">
    <subcellularLocation>
        <location evidence="1">Cell inner membrane</location>
    </subcellularLocation>
</comment>
<keyword evidence="2" id="KW-1003">Cell membrane</keyword>
<sequence length="326" mass="37468">MSGSNSATHWAALEETSLIWGIRLLVWIHRVFGRWAFRLVLRPVVSYYFLSGRVAREASKDYLRRLSEYCPELNLHAGWWLSYRHFLSFGETLLDKIIAWMGCINPNQVDFPNRPLLLELMAQKRGALILSGHIGNLELCQAIANLRAQVRLNILVHTRHAEKFNRLLGRGEGSATIRLIQVTDLNPAIAIELQEKIERGEFVVMVGDRIPVQGSRTIKAQFLGADADFPQGPYLLASLLRCPVFTLFCYPTQGRYQVHLQPFADSIRIPRKEPERQQMLEALAGRYAECLEMHCRAEPLQWFNFYPYWSTLPAQEHEHSGAEARQ</sequence>
<dbReference type="EMBL" id="CP113517">
    <property type="protein sequence ID" value="WAR46419.1"/>
    <property type="molecule type" value="Genomic_DNA"/>
</dbReference>
<keyword evidence="3" id="KW-0997">Cell inner membrane</keyword>
<dbReference type="GO" id="GO:0016746">
    <property type="term" value="F:acyltransferase activity"/>
    <property type="evidence" value="ECO:0007669"/>
    <property type="project" value="UniProtKB-KW"/>
</dbReference>
<dbReference type="Pfam" id="PF03279">
    <property type="entry name" value="Lip_A_acyltrans"/>
    <property type="match status" value="1"/>
</dbReference>
<protein>
    <submittedName>
        <fullName evidence="7">Lipid A biosynthesis acyltransferase</fullName>
    </submittedName>
</protein>
<evidence type="ECO:0000256" key="3">
    <source>
        <dbReference type="ARBA" id="ARBA00022519"/>
    </source>
</evidence>
<dbReference type="InterPro" id="IPR004960">
    <property type="entry name" value="LipA_acyltrans"/>
</dbReference>
<evidence type="ECO:0000256" key="4">
    <source>
        <dbReference type="ARBA" id="ARBA00022679"/>
    </source>
</evidence>
<evidence type="ECO:0000256" key="5">
    <source>
        <dbReference type="ARBA" id="ARBA00023136"/>
    </source>
</evidence>
<keyword evidence="4" id="KW-0808">Transferase</keyword>
<dbReference type="CDD" id="cd07984">
    <property type="entry name" value="LPLAT_LABLAT-like"/>
    <property type="match status" value="1"/>
</dbReference>
<evidence type="ECO:0000256" key="6">
    <source>
        <dbReference type="ARBA" id="ARBA00023315"/>
    </source>
</evidence>
<dbReference type="InterPro" id="IPR014548">
    <property type="entry name" value="Ac_Trasf"/>
</dbReference>
<organism evidence="7 8">
    <name type="scientific">Methylomonas rapida</name>
    <dbReference type="NCBI Taxonomy" id="2963939"/>
    <lineage>
        <taxon>Bacteria</taxon>
        <taxon>Pseudomonadati</taxon>
        <taxon>Pseudomonadota</taxon>
        <taxon>Gammaproteobacteria</taxon>
        <taxon>Methylococcales</taxon>
        <taxon>Methylococcaceae</taxon>
        <taxon>Methylomonas</taxon>
    </lineage>
</organism>
<evidence type="ECO:0000313" key="8">
    <source>
        <dbReference type="Proteomes" id="UP001162780"/>
    </source>
</evidence>